<proteinExistence type="inferred from homology"/>
<dbReference type="GO" id="GO:0030435">
    <property type="term" value="P:sporulation resulting in formation of a cellular spore"/>
    <property type="evidence" value="ECO:0007669"/>
    <property type="project" value="UniProtKB-KW"/>
</dbReference>
<evidence type="ECO:0000256" key="1">
    <source>
        <dbReference type="ARBA" id="ARBA00004431"/>
    </source>
</evidence>
<dbReference type="InterPro" id="IPR006776">
    <property type="entry name" value="SsgB"/>
</dbReference>
<feature type="region of interest" description="Disordered" evidence="7">
    <location>
        <begin position="440"/>
        <end position="464"/>
    </location>
</feature>
<keyword evidence="5" id="KW-0717">Septation</keyword>
<gene>
    <name evidence="8" type="ORF">SAMN05192584_104346</name>
</gene>
<evidence type="ECO:0000256" key="3">
    <source>
        <dbReference type="ARBA" id="ARBA00022618"/>
    </source>
</evidence>
<keyword evidence="9" id="KW-1185">Reference proteome</keyword>
<organism evidence="8 9">
    <name type="scientific">Streptomyces pini</name>
    <dbReference type="NCBI Taxonomy" id="1520580"/>
    <lineage>
        <taxon>Bacteria</taxon>
        <taxon>Bacillati</taxon>
        <taxon>Actinomycetota</taxon>
        <taxon>Actinomycetes</taxon>
        <taxon>Kitasatosporales</taxon>
        <taxon>Streptomycetaceae</taxon>
        <taxon>Streptomyces</taxon>
    </lineage>
</organism>
<reference evidence="9" key="1">
    <citation type="submission" date="2016-10" db="EMBL/GenBank/DDBJ databases">
        <authorList>
            <person name="Varghese N."/>
            <person name="Submissions S."/>
        </authorList>
    </citation>
    <scope>NUCLEOTIDE SEQUENCE [LARGE SCALE GENOMIC DNA]</scope>
    <source>
        <strain evidence="9">PL19</strain>
    </source>
</reference>
<dbReference type="AlphaFoldDB" id="A0A1I3XVB3"/>
<keyword evidence="4" id="KW-0749">Sporulation</keyword>
<dbReference type="GO" id="GO:0000917">
    <property type="term" value="P:division septum assembly"/>
    <property type="evidence" value="ECO:0007669"/>
    <property type="project" value="UniProtKB-KW"/>
</dbReference>
<dbReference type="InterPro" id="IPR038658">
    <property type="entry name" value="SsgB_sf"/>
</dbReference>
<keyword evidence="3 8" id="KW-0132">Cell division</keyword>
<dbReference type="RefSeq" id="WP_107415211.1">
    <property type="nucleotide sequence ID" value="NZ_FOSG01000004.1"/>
</dbReference>
<protein>
    <submittedName>
        <fullName evidence="8">Streptomyces sporulation and cell division protein, SsgA</fullName>
    </submittedName>
</protein>
<dbReference type="GO" id="GO:0030428">
    <property type="term" value="C:cell septum"/>
    <property type="evidence" value="ECO:0007669"/>
    <property type="project" value="UniProtKB-SubCell"/>
</dbReference>
<accession>A0A1I3XVB3</accession>
<dbReference type="Gene3D" id="2.30.31.20">
    <property type="entry name" value="Sporulation-specific cell division protein SsgB"/>
    <property type="match status" value="1"/>
</dbReference>
<evidence type="ECO:0000256" key="2">
    <source>
        <dbReference type="ARBA" id="ARBA00009323"/>
    </source>
</evidence>
<feature type="region of interest" description="Disordered" evidence="7">
    <location>
        <begin position="49"/>
        <end position="91"/>
    </location>
</feature>
<evidence type="ECO:0000313" key="8">
    <source>
        <dbReference type="EMBL" id="SFK23607.1"/>
    </source>
</evidence>
<comment type="similarity">
    <text evidence="2">Belongs to the SsgA family.</text>
</comment>
<dbReference type="Pfam" id="PF04686">
    <property type="entry name" value="SsgA"/>
    <property type="match status" value="1"/>
</dbReference>
<evidence type="ECO:0000256" key="4">
    <source>
        <dbReference type="ARBA" id="ARBA00022969"/>
    </source>
</evidence>
<dbReference type="EMBL" id="FOSG01000004">
    <property type="protein sequence ID" value="SFK23607.1"/>
    <property type="molecule type" value="Genomic_DNA"/>
</dbReference>
<evidence type="ECO:0000256" key="6">
    <source>
        <dbReference type="ARBA" id="ARBA00023306"/>
    </source>
</evidence>
<dbReference type="OrthoDB" id="4339155at2"/>
<evidence type="ECO:0000313" key="9">
    <source>
        <dbReference type="Proteomes" id="UP000198928"/>
    </source>
</evidence>
<evidence type="ECO:0000256" key="5">
    <source>
        <dbReference type="ARBA" id="ARBA00023210"/>
    </source>
</evidence>
<comment type="subcellular location">
    <subcellularLocation>
        <location evidence="1">Cell septum</location>
    </subcellularLocation>
</comment>
<evidence type="ECO:0000256" key="7">
    <source>
        <dbReference type="SAM" id="MobiDB-lite"/>
    </source>
</evidence>
<name>A0A1I3XVB3_9ACTN</name>
<dbReference type="Proteomes" id="UP000198928">
    <property type="component" value="Unassembled WGS sequence"/>
</dbReference>
<keyword evidence="6" id="KW-0131">Cell cycle</keyword>
<sequence>MSVHKDEAMHTTTADDTEFAALMAASSLGAPHVRALGTAIPEEARRRLHAAADSETTCDSDGEDPAAPGDDGGTSREQAPSEGTDGTPEADTLAQAAGTGRVPLPGLWRLLRKDGHGLLPDQNVAASGGPSPAARLLTAHLNPPRPRGIAARLALDLLWAYADSRAVEHLGKPHTADPGNTTRVAAAALWLVVSSRRTRGGQTLFHPAAEYPGICPTAPAVSGGFTTAPSPVQTGPAPVAGGPAATAFANGCGHGSPTAAAAGSALWPWLSAEVWPGIPGVRAARRRPAAQPPAGRESAASADAVVEVGLPPGRAEKSGSSLLSSARLTDLLRVASPLPCDHACPRLLHPSLTAEMWEIGAAHPAFSEARLLVAAELAVDLAPAHRRAIPAQPPPPPDMDAYAPRPSSALLLPTAVGRPPRSTGHRAAADGAVDTLPRTARLPQAPQPPGTDGGILLWREQGGGGPEQHAQLWLRLHEEEDDRGKRLPVRLVHRAADRYAITAVFNAGTAEERTWLFARELLADGLRHSVGIGDVIVWPGPDEPHLADHRRRIFIRLRSAGGTALLSMAREDAVAFLDAGAPLAEQATTTAPADTLDEWEKELTEIICPRSGE</sequence>